<organism evidence="3 4">
    <name type="scientific">Halomonas cerina</name>
    <dbReference type="NCBI Taxonomy" id="447424"/>
    <lineage>
        <taxon>Bacteria</taxon>
        <taxon>Pseudomonadati</taxon>
        <taxon>Pseudomonadota</taxon>
        <taxon>Gammaproteobacteria</taxon>
        <taxon>Oceanospirillales</taxon>
        <taxon>Halomonadaceae</taxon>
        <taxon>Halomonas</taxon>
    </lineage>
</organism>
<feature type="domain" description="VOC" evidence="2">
    <location>
        <begin position="12"/>
        <end position="135"/>
    </location>
</feature>
<proteinExistence type="predicted"/>
<protein>
    <submittedName>
        <fullName evidence="3">Glyoxylase I family protein</fullName>
    </submittedName>
</protein>
<dbReference type="Pfam" id="PF00903">
    <property type="entry name" value="Glyoxalase"/>
    <property type="match status" value="1"/>
</dbReference>
<dbReference type="RefSeq" id="WP_246390022.1">
    <property type="nucleotide sequence ID" value="NZ_JACHXP010000021.1"/>
</dbReference>
<accession>A0A839VDR8</accession>
<dbReference type="Gene3D" id="3.10.180.10">
    <property type="entry name" value="2,3-Dihydroxybiphenyl 1,2-Dioxygenase, domain 1"/>
    <property type="match status" value="1"/>
</dbReference>
<evidence type="ECO:0000313" key="3">
    <source>
        <dbReference type="EMBL" id="MBB3192110.1"/>
    </source>
</evidence>
<dbReference type="PROSITE" id="PS51819">
    <property type="entry name" value="VOC"/>
    <property type="match status" value="1"/>
</dbReference>
<name>A0A839VDR8_9GAMM</name>
<dbReference type="InterPro" id="IPR051332">
    <property type="entry name" value="Fosfomycin_Res_Enzymes"/>
</dbReference>
<dbReference type="InterPro" id="IPR004360">
    <property type="entry name" value="Glyas_Fos-R_dOase_dom"/>
</dbReference>
<reference evidence="3 4" key="1">
    <citation type="submission" date="2020-08" db="EMBL/GenBank/DDBJ databases">
        <title>Genomic Encyclopedia of Type Strains, Phase III (KMG-III): the genomes of soil and plant-associated and newly described type strains.</title>
        <authorList>
            <person name="Whitman W."/>
        </authorList>
    </citation>
    <scope>NUCLEOTIDE SEQUENCE [LARGE SCALE GENOMIC DNA]</scope>
    <source>
        <strain evidence="3 4">CECT 7282</strain>
    </source>
</reference>
<evidence type="ECO:0000259" key="2">
    <source>
        <dbReference type="PROSITE" id="PS51819"/>
    </source>
</evidence>
<dbReference type="SUPFAM" id="SSF54593">
    <property type="entry name" value="Glyoxalase/Bleomycin resistance protein/Dihydroxybiphenyl dioxygenase"/>
    <property type="match status" value="1"/>
</dbReference>
<evidence type="ECO:0000256" key="1">
    <source>
        <dbReference type="ARBA" id="ARBA00022723"/>
    </source>
</evidence>
<dbReference type="EMBL" id="JACHXP010000021">
    <property type="protein sequence ID" value="MBB3192110.1"/>
    <property type="molecule type" value="Genomic_DNA"/>
</dbReference>
<dbReference type="PANTHER" id="PTHR36113">
    <property type="entry name" value="LYASE, PUTATIVE-RELATED-RELATED"/>
    <property type="match status" value="1"/>
</dbReference>
<comment type="caution">
    <text evidence="3">The sequence shown here is derived from an EMBL/GenBank/DDBJ whole genome shotgun (WGS) entry which is preliminary data.</text>
</comment>
<keyword evidence="1" id="KW-0479">Metal-binding</keyword>
<sequence>MSPMHACLPLAGIHHVALITADYPRARRFYLKVLDAQILQETYRAERDSHKLDLRLPGGIQLELFSFPSPPPRPSYPEACGLRHLALATTNLDACVALLVSREARPEPIRVDTLTGARFTFLADPDGTPIELYEVSANDHR</sequence>
<evidence type="ECO:0000313" key="4">
    <source>
        <dbReference type="Proteomes" id="UP000547614"/>
    </source>
</evidence>
<dbReference type="GO" id="GO:0046872">
    <property type="term" value="F:metal ion binding"/>
    <property type="evidence" value="ECO:0007669"/>
    <property type="project" value="UniProtKB-KW"/>
</dbReference>
<dbReference type="PANTHER" id="PTHR36113:SF6">
    <property type="entry name" value="FOSFOMYCIN RESISTANCE PROTEIN FOSX"/>
    <property type="match status" value="1"/>
</dbReference>
<dbReference type="Proteomes" id="UP000547614">
    <property type="component" value="Unassembled WGS sequence"/>
</dbReference>
<dbReference type="InterPro" id="IPR037523">
    <property type="entry name" value="VOC_core"/>
</dbReference>
<keyword evidence="4" id="KW-1185">Reference proteome</keyword>
<dbReference type="InterPro" id="IPR029068">
    <property type="entry name" value="Glyas_Bleomycin-R_OHBP_Dase"/>
</dbReference>
<gene>
    <name evidence="3" type="ORF">FHR94_003386</name>
</gene>
<dbReference type="AlphaFoldDB" id="A0A839VDR8"/>